<dbReference type="AlphaFoldDB" id="A0A2R6BCG6"/>
<dbReference type="EMBL" id="NEXK01000048">
    <property type="protein sequence ID" value="PSN96330.1"/>
    <property type="molecule type" value="Genomic_DNA"/>
</dbReference>
<reference evidence="1 2" key="1">
    <citation type="submission" date="2017-04" db="EMBL/GenBank/DDBJ databases">
        <title>Novel microbial lineages endemic to geothermal iron-oxide mats fill important gaps in the evolutionary history of Archaea.</title>
        <authorList>
            <person name="Jay Z.J."/>
            <person name="Beam J.P."/>
            <person name="Dlakic M."/>
            <person name="Rusch D.B."/>
            <person name="Kozubal M.A."/>
            <person name="Inskeep W.P."/>
        </authorList>
    </citation>
    <scope>NUCLEOTIDE SEQUENCE [LARGE SCALE GENOMIC DNA]</scope>
    <source>
        <strain evidence="1">ECH_B_SAG-C16</strain>
    </source>
</reference>
<comment type="caution">
    <text evidence="1">The sequence shown here is derived from an EMBL/GenBank/DDBJ whole genome shotgun (WGS) entry which is preliminary data.</text>
</comment>
<gene>
    <name evidence="1" type="ORF">B9Q09_02300</name>
</gene>
<evidence type="ECO:0000313" key="2">
    <source>
        <dbReference type="Proteomes" id="UP000240681"/>
    </source>
</evidence>
<name>A0A2R6BCG6_9ARCH</name>
<dbReference type="Proteomes" id="UP000240681">
    <property type="component" value="Unassembled WGS sequence"/>
</dbReference>
<organism evidence="1 2">
    <name type="scientific">Candidatus Marsarchaeota G2 archaeon ECH_B_SAG-C16</name>
    <dbReference type="NCBI Taxonomy" id="1978163"/>
    <lineage>
        <taxon>Archaea</taxon>
        <taxon>Candidatus Marsarchaeota</taxon>
        <taxon>Candidatus Marsarchaeota group 2</taxon>
    </lineage>
</organism>
<accession>A0A2R6BCG6</accession>
<proteinExistence type="predicted"/>
<protein>
    <submittedName>
        <fullName evidence="1">Uncharacterized protein</fullName>
    </submittedName>
</protein>
<sequence length="160" mass="19023">MLTLTNFEDLLEKIKNITTPYEYYSIKEIYEKNKDQLTPEQQKIIEEEYKKKVSVLNQINYERKIKDGARIITIGVDLTNNGEISDINFKEFKKYICKGKEISKINKKHLLDLLPNEFTSETVDKYIQEYIIDKKKIEEKNELKYPVIKSKGSNKKYNEV</sequence>
<evidence type="ECO:0000313" key="1">
    <source>
        <dbReference type="EMBL" id="PSN96330.1"/>
    </source>
</evidence>